<evidence type="ECO:0000313" key="6">
    <source>
        <dbReference type="Proteomes" id="UP000501316"/>
    </source>
</evidence>
<dbReference type="EMBL" id="CP046051">
    <property type="protein sequence ID" value="QKN23530.1"/>
    <property type="molecule type" value="Genomic_DNA"/>
</dbReference>
<accession>A0A859DP37</accession>
<feature type="compositionally biased region" description="Basic and acidic residues" evidence="3">
    <location>
        <begin position="412"/>
        <end position="421"/>
    </location>
</feature>
<dbReference type="InterPro" id="IPR036388">
    <property type="entry name" value="WH-like_DNA-bd_sf"/>
</dbReference>
<dbReference type="SMART" id="SM01043">
    <property type="entry name" value="BTAD"/>
    <property type="match status" value="1"/>
</dbReference>
<evidence type="ECO:0000256" key="3">
    <source>
        <dbReference type="SAM" id="MobiDB-lite"/>
    </source>
</evidence>
<dbReference type="RefSeq" id="WP_086036207.1">
    <property type="nucleotide sequence ID" value="NZ_CP046051.1"/>
</dbReference>
<dbReference type="InterPro" id="IPR051677">
    <property type="entry name" value="AfsR-DnrI-RedD_regulator"/>
</dbReference>
<organism evidence="5 6">
    <name type="scientific">Caproicibacterium lactatifermentans</name>
    <dbReference type="NCBI Taxonomy" id="2666138"/>
    <lineage>
        <taxon>Bacteria</taxon>
        <taxon>Bacillati</taxon>
        <taxon>Bacillota</taxon>
        <taxon>Clostridia</taxon>
        <taxon>Eubacteriales</taxon>
        <taxon>Oscillospiraceae</taxon>
        <taxon>Caproicibacterium</taxon>
    </lineage>
</organism>
<dbReference type="Gene3D" id="1.25.40.10">
    <property type="entry name" value="Tetratricopeptide repeat domain"/>
    <property type="match status" value="1"/>
</dbReference>
<dbReference type="GO" id="GO:0006355">
    <property type="term" value="P:regulation of DNA-templated transcription"/>
    <property type="evidence" value="ECO:0007669"/>
    <property type="project" value="TreeGrafter"/>
</dbReference>
<name>A0A859DP37_9FIRM</name>
<reference evidence="5 6" key="1">
    <citation type="submission" date="2019-11" db="EMBL/GenBank/DDBJ databases">
        <authorList>
            <person name="Ren C."/>
            <person name="Wang H."/>
            <person name="Xu Y."/>
        </authorList>
    </citation>
    <scope>NUCLEOTIDE SEQUENCE [LARGE SCALE GENOMIC DNA]</scope>
    <source>
        <strain evidence="5 6">LBM 19010</strain>
    </source>
</reference>
<dbReference type="PANTHER" id="PTHR35807">
    <property type="entry name" value="TRANSCRIPTIONAL REGULATOR REDD-RELATED"/>
    <property type="match status" value="1"/>
</dbReference>
<keyword evidence="2" id="KW-0804">Transcription</keyword>
<dbReference type="PANTHER" id="PTHR35807:SF1">
    <property type="entry name" value="TRANSCRIPTIONAL REGULATOR REDD"/>
    <property type="match status" value="1"/>
</dbReference>
<dbReference type="InterPro" id="IPR005158">
    <property type="entry name" value="BTAD"/>
</dbReference>
<dbReference type="KEGG" id="clf:GJQ69_02925"/>
<dbReference type="GO" id="GO:0003677">
    <property type="term" value="F:DNA binding"/>
    <property type="evidence" value="ECO:0007669"/>
    <property type="project" value="TreeGrafter"/>
</dbReference>
<feature type="domain" description="Bacterial transcriptional activator" evidence="4">
    <location>
        <begin position="114"/>
        <end position="256"/>
    </location>
</feature>
<evidence type="ECO:0000256" key="1">
    <source>
        <dbReference type="ARBA" id="ARBA00023015"/>
    </source>
</evidence>
<keyword evidence="1" id="KW-0805">Transcription regulation</keyword>
<protein>
    <recommendedName>
        <fullName evidence="4">Bacterial transcriptional activator domain-containing protein</fullName>
    </recommendedName>
</protein>
<gene>
    <name evidence="5" type="ORF">GJQ69_02925</name>
</gene>
<dbReference type="Proteomes" id="UP000501316">
    <property type="component" value="Chromosome"/>
</dbReference>
<dbReference type="SUPFAM" id="SSF48452">
    <property type="entry name" value="TPR-like"/>
    <property type="match status" value="1"/>
</dbReference>
<sequence length="421" mass="48212">MTGQHKIVAEAHLMGNFSLTIGEKTISCKKRRPTLVWLLLAILLYSHEKPLQEDELIRALWKYEVDGTDTMNALKNLVYRTRELLCHSFGSEAGKYILFDCGTYCWSPALETHTDVDHFQRLNQVIRMTHSVTEKGQLCKEAMHLYAGPFLPGVERSTDVQAIRHKLEDRYAECTAAMCGVLEQQNQTDNLPEFCLEALKRAPLNLQLHRLTIFCYLKAERYSEALSYYNQVTALFYREKGQDISPELRDLYRLISKNFRHAPMDISSIRDELQEPSQIQSAYFCDFEAFRNLYRVDARVCMLSHQPATIVLMTLAKTDGSLPERVSVIREQNALKSAAMSSLRSGDVITSYSDTQFLLLLPQTNLQQAGKAVEKILKSYHKLCRNKYLQVLHKMMPVKAAPQVASSEPAETNEREDSKKC</sequence>
<dbReference type="Pfam" id="PF03704">
    <property type="entry name" value="BTAD"/>
    <property type="match status" value="1"/>
</dbReference>
<evidence type="ECO:0000256" key="2">
    <source>
        <dbReference type="ARBA" id="ARBA00023163"/>
    </source>
</evidence>
<dbReference type="InterPro" id="IPR011990">
    <property type="entry name" value="TPR-like_helical_dom_sf"/>
</dbReference>
<evidence type="ECO:0000259" key="4">
    <source>
        <dbReference type="SMART" id="SM01043"/>
    </source>
</evidence>
<evidence type="ECO:0000313" key="5">
    <source>
        <dbReference type="EMBL" id="QKN23530.1"/>
    </source>
</evidence>
<proteinExistence type="predicted"/>
<dbReference type="Gene3D" id="1.10.10.10">
    <property type="entry name" value="Winged helix-like DNA-binding domain superfamily/Winged helix DNA-binding domain"/>
    <property type="match status" value="1"/>
</dbReference>
<dbReference type="AlphaFoldDB" id="A0A859DP37"/>
<feature type="region of interest" description="Disordered" evidence="3">
    <location>
        <begin position="400"/>
        <end position="421"/>
    </location>
</feature>